<proteinExistence type="predicted"/>
<feature type="non-terminal residue" evidence="1">
    <location>
        <position position="1"/>
    </location>
</feature>
<accession>A0A5C6M5N6</accession>
<reference evidence="1 2" key="2">
    <citation type="submission" date="2019-08" db="EMBL/GenBank/DDBJ databases">
        <authorList>
            <person name="Henke P."/>
        </authorList>
    </citation>
    <scope>NUCLEOTIDE SEQUENCE [LARGE SCALE GENOMIC DNA]</scope>
    <source>
        <strain evidence="1">Phe10_nw2017</strain>
    </source>
</reference>
<dbReference type="EMBL" id="SRHE01000633">
    <property type="protein sequence ID" value="TWW08504.1"/>
    <property type="molecule type" value="Genomic_DNA"/>
</dbReference>
<protein>
    <submittedName>
        <fullName evidence="1">Uncharacterized protein</fullName>
    </submittedName>
</protein>
<comment type="caution">
    <text evidence="1">The sequence shown here is derived from an EMBL/GenBank/DDBJ whole genome shotgun (WGS) entry which is preliminary data.</text>
</comment>
<name>A0A5C6M5N6_9PLAN</name>
<sequence>GPHGFSLHFHAQVGGDEAQPVLDYLQSVKTVELKPVPFLKKK</sequence>
<reference evidence="1 2" key="1">
    <citation type="submission" date="2019-08" db="EMBL/GenBank/DDBJ databases">
        <title>100 year-old enigma solved: identification of Planctomyces bekefii, the type genus and species of the phylum Planctomycetes.</title>
        <authorList>
            <person name="Svetlana D.N."/>
            <person name="Overmann J."/>
        </authorList>
    </citation>
    <scope>NUCLEOTIDE SEQUENCE [LARGE SCALE GENOMIC DNA]</scope>
    <source>
        <strain evidence="1">Phe10_nw2017</strain>
    </source>
</reference>
<organism evidence="1 2">
    <name type="scientific">Planctomyces bekefii</name>
    <dbReference type="NCBI Taxonomy" id="1653850"/>
    <lineage>
        <taxon>Bacteria</taxon>
        <taxon>Pseudomonadati</taxon>
        <taxon>Planctomycetota</taxon>
        <taxon>Planctomycetia</taxon>
        <taxon>Planctomycetales</taxon>
        <taxon>Planctomycetaceae</taxon>
        <taxon>Planctomyces</taxon>
    </lineage>
</organism>
<keyword evidence="2" id="KW-1185">Reference proteome</keyword>
<evidence type="ECO:0000313" key="2">
    <source>
        <dbReference type="Proteomes" id="UP000321083"/>
    </source>
</evidence>
<dbReference type="AlphaFoldDB" id="A0A5C6M5N6"/>
<evidence type="ECO:0000313" key="1">
    <source>
        <dbReference type="EMBL" id="TWW08504.1"/>
    </source>
</evidence>
<dbReference type="Proteomes" id="UP000321083">
    <property type="component" value="Unassembled WGS sequence"/>
</dbReference>
<gene>
    <name evidence="1" type="ORF">E3A20_23650</name>
</gene>